<dbReference type="eggNOG" id="COG1801">
    <property type="taxonomic scope" value="Bacteria"/>
</dbReference>
<gene>
    <name evidence="2" type="ordered locus">sce3717</name>
</gene>
<evidence type="ECO:0008006" key="4">
    <source>
        <dbReference type="Google" id="ProtNLM"/>
    </source>
</evidence>
<feature type="region of interest" description="Disordered" evidence="1">
    <location>
        <begin position="64"/>
        <end position="91"/>
    </location>
</feature>
<name>A9GW31_SORC5</name>
<dbReference type="STRING" id="448385.sce3717"/>
<accession>A9GW31</accession>
<dbReference type="PANTHER" id="PTHR30348:SF4">
    <property type="entry name" value="DUF72 DOMAIN-CONTAINING PROTEIN"/>
    <property type="match status" value="1"/>
</dbReference>
<dbReference type="PANTHER" id="PTHR30348">
    <property type="entry name" value="UNCHARACTERIZED PROTEIN YECE"/>
    <property type="match status" value="1"/>
</dbReference>
<protein>
    <recommendedName>
        <fullName evidence="4">DUF72 domain-containing protein</fullName>
    </recommendedName>
</protein>
<dbReference type="InterPro" id="IPR002763">
    <property type="entry name" value="DUF72"/>
</dbReference>
<dbReference type="Proteomes" id="UP000002139">
    <property type="component" value="Chromosome"/>
</dbReference>
<organism evidence="2 3">
    <name type="scientific">Sorangium cellulosum (strain So ce56)</name>
    <name type="common">Polyangium cellulosum (strain So ce56)</name>
    <dbReference type="NCBI Taxonomy" id="448385"/>
    <lineage>
        <taxon>Bacteria</taxon>
        <taxon>Pseudomonadati</taxon>
        <taxon>Myxococcota</taxon>
        <taxon>Polyangia</taxon>
        <taxon>Polyangiales</taxon>
        <taxon>Polyangiaceae</taxon>
        <taxon>Sorangium</taxon>
    </lineage>
</organism>
<evidence type="ECO:0000313" key="3">
    <source>
        <dbReference type="Proteomes" id="UP000002139"/>
    </source>
</evidence>
<dbReference type="BioCyc" id="SCEL448385:SCE_RS19040-MONOMER"/>
<dbReference type="SUPFAM" id="SSF117396">
    <property type="entry name" value="TM1631-like"/>
    <property type="match status" value="1"/>
</dbReference>
<evidence type="ECO:0000256" key="1">
    <source>
        <dbReference type="SAM" id="MobiDB-lite"/>
    </source>
</evidence>
<dbReference type="AlphaFoldDB" id="A9GW31"/>
<feature type="region of interest" description="Disordered" evidence="1">
    <location>
        <begin position="1"/>
        <end position="39"/>
    </location>
</feature>
<feature type="compositionally biased region" description="Polar residues" evidence="1">
    <location>
        <begin position="206"/>
        <end position="215"/>
    </location>
</feature>
<dbReference type="HOGENOM" id="CLU_046654_0_0_7"/>
<dbReference type="InterPro" id="IPR036520">
    <property type="entry name" value="UPF0759_sf"/>
</dbReference>
<keyword evidence="3" id="KW-1185">Reference proteome</keyword>
<feature type="compositionally biased region" description="Basic residues" evidence="1">
    <location>
        <begin position="20"/>
        <end position="29"/>
    </location>
</feature>
<evidence type="ECO:0000313" key="2">
    <source>
        <dbReference type="EMBL" id="CAN93876.1"/>
    </source>
</evidence>
<dbReference type="Pfam" id="PF01904">
    <property type="entry name" value="DUF72"/>
    <property type="match status" value="1"/>
</dbReference>
<sequence length="434" mass="47162">MYSGMARAKASFPAVETRTRTTRAKRRSTSRACTPRRAGCSPRKRMACGAVVLARVAGVAERAGSSRLDRVSRSPGRRGPNPSQLSLFGPAPEPAAAEAARERDAMAAVYDDAARLAARLPPGLHLGTSSWSFPGWQGLVYAARQSTEELARDGLAEYARHPLLTTVGIDRSFYAPVPDSDFRRYGAQLPDGFRCVSKALHAVVSQTLERSQTPPNEDEGRSAGPARLEPNPDFLSVPLFLSRVAAPLLTVFRAHAGPVLLELPPIGPPHRLPPRAFFERLDAFLGALPRELSCAVELRERAYFTGEYREILGARGVAHAYSYWRNMPSPGAQAEVVPVSNAPFAVVRLSLKPGRRYEAEKRRFHPFNRVIEPDPEMRAEVARILCEAAALRIESFTLVNNKAEGSAPLTVRAIAEEVAAAWRAPASPTTTAGG</sequence>
<proteinExistence type="predicted"/>
<dbReference type="KEGG" id="scl:sce3717"/>
<dbReference type="EMBL" id="AM746676">
    <property type="protein sequence ID" value="CAN93876.1"/>
    <property type="molecule type" value="Genomic_DNA"/>
</dbReference>
<dbReference type="Gene3D" id="3.20.20.410">
    <property type="entry name" value="Protein of unknown function UPF0759"/>
    <property type="match status" value="1"/>
</dbReference>
<feature type="region of interest" description="Disordered" evidence="1">
    <location>
        <begin position="206"/>
        <end position="229"/>
    </location>
</feature>
<reference evidence="2 3" key="1">
    <citation type="journal article" date="2007" name="Nat. Biotechnol.">
        <title>Complete genome sequence of the myxobacterium Sorangium cellulosum.</title>
        <authorList>
            <person name="Schneiker S."/>
            <person name="Perlova O."/>
            <person name="Kaiser O."/>
            <person name="Gerth K."/>
            <person name="Alici A."/>
            <person name="Altmeyer M.O."/>
            <person name="Bartels D."/>
            <person name="Bekel T."/>
            <person name="Beyer S."/>
            <person name="Bode E."/>
            <person name="Bode H.B."/>
            <person name="Bolten C.J."/>
            <person name="Choudhuri J.V."/>
            <person name="Doss S."/>
            <person name="Elnakady Y.A."/>
            <person name="Frank B."/>
            <person name="Gaigalat L."/>
            <person name="Goesmann A."/>
            <person name="Groeger C."/>
            <person name="Gross F."/>
            <person name="Jelsbak L."/>
            <person name="Jelsbak L."/>
            <person name="Kalinowski J."/>
            <person name="Kegler C."/>
            <person name="Knauber T."/>
            <person name="Konietzny S."/>
            <person name="Kopp M."/>
            <person name="Krause L."/>
            <person name="Krug D."/>
            <person name="Linke B."/>
            <person name="Mahmud T."/>
            <person name="Martinez-Arias R."/>
            <person name="McHardy A.C."/>
            <person name="Merai M."/>
            <person name="Meyer F."/>
            <person name="Mormann S."/>
            <person name="Munoz-Dorado J."/>
            <person name="Perez J."/>
            <person name="Pradella S."/>
            <person name="Rachid S."/>
            <person name="Raddatz G."/>
            <person name="Rosenau F."/>
            <person name="Rueckert C."/>
            <person name="Sasse F."/>
            <person name="Scharfe M."/>
            <person name="Schuster S.C."/>
            <person name="Suen G."/>
            <person name="Treuner-Lange A."/>
            <person name="Velicer G.J."/>
            <person name="Vorholter F.-J."/>
            <person name="Weissman K.J."/>
            <person name="Welch R.D."/>
            <person name="Wenzel S.C."/>
            <person name="Whitworth D.E."/>
            <person name="Wilhelm S."/>
            <person name="Wittmann C."/>
            <person name="Bloecker H."/>
            <person name="Puehler A."/>
            <person name="Mueller R."/>
        </authorList>
    </citation>
    <scope>NUCLEOTIDE SEQUENCE [LARGE SCALE GENOMIC DNA]</scope>
    <source>
        <strain evidence="3">So ce56</strain>
    </source>
</reference>